<dbReference type="OrthoDB" id="5852241at2"/>
<dbReference type="InterPro" id="IPR036709">
    <property type="entry name" value="Autotransporte_beta_dom_sf"/>
</dbReference>
<evidence type="ECO:0000256" key="1">
    <source>
        <dbReference type="SAM" id="SignalP"/>
    </source>
</evidence>
<keyword evidence="1" id="KW-0732">Signal</keyword>
<name>A0A4U1BD53_9GAMM</name>
<dbReference type="Gene3D" id="2.40.160.20">
    <property type="match status" value="1"/>
</dbReference>
<dbReference type="Proteomes" id="UP000305674">
    <property type="component" value="Unassembled WGS sequence"/>
</dbReference>
<protein>
    <submittedName>
        <fullName evidence="2">DUF3187 family protein</fullName>
    </submittedName>
</protein>
<gene>
    <name evidence="2" type="ORF">FCL40_10925</name>
</gene>
<evidence type="ECO:0000313" key="3">
    <source>
        <dbReference type="Proteomes" id="UP000305674"/>
    </source>
</evidence>
<dbReference type="InterPro" id="IPR021523">
    <property type="entry name" value="DUF3187"/>
</dbReference>
<dbReference type="EMBL" id="SWCI01000006">
    <property type="protein sequence ID" value="TKB48662.1"/>
    <property type="molecule type" value="Genomic_DNA"/>
</dbReference>
<dbReference type="SUPFAM" id="SSF103515">
    <property type="entry name" value="Autotransporter"/>
    <property type="match status" value="1"/>
</dbReference>
<evidence type="ECO:0000313" key="2">
    <source>
        <dbReference type="EMBL" id="TKB48662.1"/>
    </source>
</evidence>
<proteinExistence type="predicted"/>
<accession>A0A4U1BD53</accession>
<dbReference type="AlphaFoldDB" id="A0A4U1BD53"/>
<dbReference type="Pfam" id="PF11383">
    <property type="entry name" value="DUF3187"/>
    <property type="match status" value="1"/>
</dbReference>
<keyword evidence="3" id="KW-1185">Reference proteome</keyword>
<organism evidence="2 3">
    <name type="scientific">Ferrimonas sediminicola</name>
    <dbReference type="NCBI Taxonomy" id="2569538"/>
    <lineage>
        <taxon>Bacteria</taxon>
        <taxon>Pseudomonadati</taxon>
        <taxon>Pseudomonadota</taxon>
        <taxon>Gammaproteobacteria</taxon>
        <taxon>Alteromonadales</taxon>
        <taxon>Ferrimonadaceae</taxon>
        <taxon>Ferrimonas</taxon>
    </lineage>
</organism>
<reference evidence="2 3" key="1">
    <citation type="submission" date="2019-04" db="EMBL/GenBank/DDBJ databases">
        <authorList>
            <person name="Hwang J.C."/>
        </authorList>
    </citation>
    <scope>NUCLEOTIDE SEQUENCE [LARGE SCALE GENOMIC DNA]</scope>
    <source>
        <strain evidence="2 3">IMCC35001</strain>
    </source>
</reference>
<comment type="caution">
    <text evidence="2">The sequence shown here is derived from an EMBL/GenBank/DDBJ whole genome shotgun (WGS) entry which is preliminary data.</text>
</comment>
<dbReference type="RefSeq" id="WP_136853339.1">
    <property type="nucleotide sequence ID" value="NZ_SWCI01000006.1"/>
</dbReference>
<sequence>MRTRTVLWSLLLAPVVAQGSEYGPLMVKAQSPLQAQAYTPMMRSGQVLEPGTTEWHLTGAIASVWAVTPDYEMDYYHNELNLGVRFAPLARWEFEVNYQYRFAADNGLDTVTEKFHDLFGLGQNGRDQVPKHRFYISAPRYGVLYEDFQGETLSNVLSGYAGYQLYLEGAHGMSAGLGLAYNYVGSGPFEIRSFEQIAQLNYSYQPNAPHHLHLTLGSAHSDDQATSGGLKMSDWSWMAGASYQYHLGERHRLLLEYHLYSGETKEVDELDEVSHEFLVGYRYHLERGALELTMIENVFNMDNSTDIAFTLGYRHKL</sequence>
<feature type="chain" id="PRO_5020826941" evidence="1">
    <location>
        <begin position="20"/>
        <end position="317"/>
    </location>
</feature>
<feature type="signal peptide" evidence="1">
    <location>
        <begin position="1"/>
        <end position="19"/>
    </location>
</feature>